<evidence type="ECO:0000313" key="12">
    <source>
        <dbReference type="EMBL" id="GAA54614.1"/>
    </source>
</evidence>
<proteinExistence type="inferred from homology"/>
<comment type="function">
    <text evidence="1">Actins are highly conserved proteins that are involved in various types of cell motility and are ubiquitously expressed in all eukaryotic cells.</text>
</comment>
<dbReference type="GO" id="GO:0003684">
    <property type="term" value="F:damaged DNA binding"/>
    <property type="evidence" value="ECO:0007669"/>
    <property type="project" value="TreeGrafter"/>
</dbReference>
<dbReference type="GO" id="GO:0005634">
    <property type="term" value="C:nucleus"/>
    <property type="evidence" value="ECO:0007669"/>
    <property type="project" value="UniProtKB-SubCell"/>
</dbReference>
<dbReference type="SMART" id="SM00268">
    <property type="entry name" value="ACTIN"/>
    <property type="match status" value="1"/>
</dbReference>
<reference key="2">
    <citation type="submission" date="2011-10" db="EMBL/GenBank/DDBJ databases">
        <title>The genome and transcriptome sequence of Clonorchis sinensis provide insights into the carcinogenic liver fluke.</title>
        <authorList>
            <person name="Wang X."/>
            <person name="Huang Y."/>
            <person name="Chen W."/>
            <person name="Liu H."/>
            <person name="Guo L."/>
            <person name="Chen Y."/>
            <person name="Luo F."/>
            <person name="Zhou W."/>
            <person name="Sun J."/>
            <person name="Mao Q."/>
            <person name="Liang P."/>
            <person name="Zhou C."/>
            <person name="Tian Y."/>
            <person name="Men J."/>
            <person name="Lv X."/>
            <person name="Huang L."/>
            <person name="Zhou J."/>
            <person name="Hu Y."/>
            <person name="Li R."/>
            <person name="Zhang F."/>
            <person name="Lei H."/>
            <person name="Li X."/>
            <person name="Hu X."/>
            <person name="Liang C."/>
            <person name="Xu J."/>
            <person name="Wu Z."/>
            <person name="Yu X."/>
        </authorList>
    </citation>
    <scope>NUCLEOTIDE SEQUENCE</scope>
    <source>
        <strain>Henan</strain>
    </source>
</reference>
<dbReference type="InterPro" id="IPR004000">
    <property type="entry name" value="Actin"/>
</dbReference>
<dbReference type="Pfam" id="PF07522">
    <property type="entry name" value="DRMBL"/>
    <property type="match status" value="1"/>
</dbReference>
<evidence type="ECO:0000259" key="11">
    <source>
        <dbReference type="Pfam" id="PF07522"/>
    </source>
</evidence>
<keyword evidence="8" id="KW-0234">DNA repair</keyword>
<keyword evidence="9" id="KW-0539">Nucleus</keyword>
<dbReference type="Proteomes" id="UP000008909">
    <property type="component" value="Unassembled WGS sequence"/>
</dbReference>
<dbReference type="Gene3D" id="3.90.640.10">
    <property type="entry name" value="Actin, Chain A, domain 4"/>
    <property type="match status" value="1"/>
</dbReference>
<dbReference type="GO" id="GO:0005737">
    <property type="term" value="C:cytoplasm"/>
    <property type="evidence" value="ECO:0007669"/>
    <property type="project" value="UniProtKB-SubCell"/>
</dbReference>
<evidence type="ECO:0000256" key="1">
    <source>
        <dbReference type="ARBA" id="ARBA00003520"/>
    </source>
</evidence>
<dbReference type="Gene3D" id="3.60.15.10">
    <property type="entry name" value="Ribonuclease Z/Hydroxyacylglutathione hydrolase-like"/>
    <property type="match status" value="1"/>
</dbReference>
<evidence type="ECO:0000256" key="5">
    <source>
        <dbReference type="ARBA" id="ARBA00010304"/>
    </source>
</evidence>
<feature type="domain" description="DNA repair metallo-beta-lactamase" evidence="11">
    <location>
        <begin position="1235"/>
        <end position="1363"/>
    </location>
</feature>
<dbReference type="InterPro" id="IPR011084">
    <property type="entry name" value="DRMBL"/>
</dbReference>
<dbReference type="GO" id="GO:0035312">
    <property type="term" value="F:5'-3' DNA exonuclease activity"/>
    <property type="evidence" value="ECO:0007669"/>
    <property type="project" value="TreeGrafter"/>
</dbReference>
<feature type="compositionally biased region" description="Low complexity" evidence="10">
    <location>
        <begin position="235"/>
        <end position="244"/>
    </location>
</feature>
<feature type="region of interest" description="Disordered" evidence="10">
    <location>
        <begin position="225"/>
        <end position="247"/>
    </location>
</feature>
<evidence type="ECO:0000256" key="9">
    <source>
        <dbReference type="ARBA" id="ARBA00023242"/>
    </source>
</evidence>
<gene>
    <name evidence="12" type="ORF">CLF_104206</name>
</gene>
<evidence type="ECO:0000256" key="4">
    <source>
        <dbReference type="ARBA" id="ARBA00005665"/>
    </source>
</evidence>
<sequence>MDHILRPTVFDADPHSSGGMKRWTHWFRTFKAYINSIKPEGLNKLETPIRHIDHTVYDFIAECGDYDSAMTLLEKLYIRPKNIVYARHLLATYKQEPGQEVDQIIDNCIFKSKTLSGRTFVANEIEECNNLSSLYCIMPFKKGYLNSWDIQTQILDTAFKKVFKEVRHLDVRSEVYIMNQCKEDVCYVSTDFWTDLSTAKSDPNKNPILREYVLPDYAEVHRGYVRDPNAGGGTSQSTSSGTTGLKRSTQQGYVLRLNNERFTVPELLFHPGDVGYREMGLTEAIGYLMCERLPPAVRPGAWANCLVIGGNARFPGFLERLKSDLRCLPADDLAVNVFSPTKCIISSSEFSLSTVIHSTTMQLLDLLNKTDCDFREHLDDTLVNRLCSAVACRGVEHEGIFQSGNWEQQLGKFFSTVQIERLCGDENGMKVLKLSFVVLLSYGNCASSELFSIRQILESYLSTTHFPKFGIAILEATDCYLKGCRTLADLAVVDSIFDDAVTQLLHNSILCRSNVHQRQFFIELLAHLCVYNQNSSQPGCSNRIIHLLTDQLCELSEFSLSFLFRLNKIASTFSVRMFPISLPYKFPLNETNVQNCSLPYLANILLLLCMGVLNFEDDLDIISLFSHFNPFPVLCAQTIGVYLRSGMHVSGDLWNNVVNSWSEAVVDNIANSAFICKILNPVTNASVGSGRRQNRVKIECKILNLVWTEVFSTESAESQTHRLRLVKLLRVLVHPELEATQLDGWLEQLWFHVEKLSACLFNSDSFTELEAVLCLGVEICCILFAQGQKNSVVSFVHKLHALTIRHKDSTLFYPCMHTLVQLIGETKLPVNHGDISVILFSSLECILCSSGPENEGLSWDRETLARDCSTILLDLTVAADWFDSTQTEFVQLMTSLLSSDPESCAVPLQFECQITLLCVYLRFVASLLRCPIKDVTLSIDWLLRVGSYLLNFNTFEYVDWESTVREAVQHSYDRLLEQLTCSCGDKHIGRTDMRLEVRTKERTTENFFTTSADPSPALIESSVKSSIAKLIIVKSLVQGFRPKQAAARITKSLVHIKFGENLKVVAIPLNESFPICGIDVVAMDANHCPGSVMFLFHLKSMKRFILHTGDFRFHLDMLLPPSPLADIVGMHPIPVSSKAISQLHTVYLDTTYCSSQYDFPPQQVIIAGAVEVTRGQLEKDPNTVVVCGMYTLGKERFVYGLASELNLRVWLHRNQHQLVSTAALNGCTVCASLMTHVVSNQQRAQLHVLPMAQLGMSSLIQYRRTLGPSNDQTPFNSASTVNRSRPLVVWRPTGWSHQTSAKTNKLFQTTLDSSKPLPEGIKLQQCNDNIRIYGAAYSEHSSYSELKQFVTHLRPNRVQPTVFGSAAKSCQLEIESWLENRPTTDL</sequence>
<dbReference type="FunFam" id="3.90.640.10:FF:000014">
    <property type="entry name" value="Putative actin-related protein 6"/>
    <property type="match status" value="1"/>
</dbReference>
<comment type="similarity">
    <text evidence="4">Belongs to the actin family. ARP6 subfamily.</text>
</comment>
<dbReference type="InterPro" id="IPR036866">
    <property type="entry name" value="RibonucZ/Hydroxyglut_hydro"/>
</dbReference>
<keyword evidence="6" id="KW-0963">Cytoplasm</keyword>
<evidence type="ECO:0000256" key="8">
    <source>
        <dbReference type="ARBA" id="ARBA00023204"/>
    </source>
</evidence>
<reference evidence="12" key="1">
    <citation type="journal article" date="2011" name="Genome Biol.">
        <title>The draft genome of the carcinogenic human liver fluke Clonorchis sinensis.</title>
        <authorList>
            <person name="Wang X."/>
            <person name="Chen W."/>
            <person name="Huang Y."/>
            <person name="Sun J."/>
            <person name="Men J."/>
            <person name="Liu H."/>
            <person name="Luo F."/>
            <person name="Guo L."/>
            <person name="Lv X."/>
            <person name="Deng C."/>
            <person name="Zhou C."/>
            <person name="Fan Y."/>
            <person name="Li X."/>
            <person name="Huang L."/>
            <person name="Hu Y."/>
            <person name="Liang C."/>
            <person name="Hu X."/>
            <person name="Xu J."/>
            <person name="Yu X."/>
        </authorList>
    </citation>
    <scope>NUCLEOTIDE SEQUENCE [LARGE SCALE GENOMIC DNA]</scope>
    <source>
        <strain evidence="12">Henan</strain>
    </source>
</reference>
<accession>G7YNT3</accession>
<evidence type="ECO:0000256" key="10">
    <source>
        <dbReference type="SAM" id="MobiDB-lite"/>
    </source>
</evidence>
<comment type="subcellular location">
    <subcellularLocation>
        <location evidence="3">Cytoplasm</location>
    </subcellularLocation>
    <subcellularLocation>
        <location evidence="2">Nucleus</location>
    </subcellularLocation>
</comment>
<dbReference type="InterPro" id="IPR043129">
    <property type="entry name" value="ATPase_NBD"/>
</dbReference>
<evidence type="ECO:0000256" key="6">
    <source>
        <dbReference type="ARBA" id="ARBA00022490"/>
    </source>
</evidence>
<evidence type="ECO:0000256" key="3">
    <source>
        <dbReference type="ARBA" id="ARBA00004496"/>
    </source>
</evidence>
<dbReference type="SUPFAM" id="SSF53067">
    <property type="entry name" value="Actin-like ATPase domain"/>
    <property type="match status" value="1"/>
</dbReference>
<dbReference type="GO" id="GO:0036297">
    <property type="term" value="P:interstrand cross-link repair"/>
    <property type="evidence" value="ECO:0007669"/>
    <property type="project" value="TreeGrafter"/>
</dbReference>
<dbReference type="PANTHER" id="PTHR23240:SF6">
    <property type="entry name" value="DNA CROSS-LINK REPAIR 1A PROTEIN"/>
    <property type="match status" value="1"/>
</dbReference>
<keyword evidence="13" id="KW-1185">Reference proteome</keyword>
<protein>
    <submittedName>
        <fullName evidence="12">DNA cross-link repair 1A protein</fullName>
    </submittedName>
</protein>
<dbReference type="PANTHER" id="PTHR23240">
    <property type="entry name" value="DNA CROSS-LINK REPAIR PROTEIN PSO2/SNM1-RELATED"/>
    <property type="match status" value="1"/>
</dbReference>
<dbReference type="EMBL" id="DF143907">
    <property type="protein sequence ID" value="GAA54614.1"/>
    <property type="molecule type" value="Genomic_DNA"/>
</dbReference>
<dbReference type="SUPFAM" id="SSF56281">
    <property type="entry name" value="Metallo-hydrolase/oxidoreductase"/>
    <property type="match status" value="1"/>
</dbReference>
<dbReference type="Gene3D" id="3.40.50.12650">
    <property type="match status" value="1"/>
</dbReference>
<dbReference type="GO" id="GO:0006303">
    <property type="term" value="P:double-strand break repair via nonhomologous end joining"/>
    <property type="evidence" value="ECO:0007669"/>
    <property type="project" value="TreeGrafter"/>
</dbReference>
<organism evidence="12 13">
    <name type="scientific">Clonorchis sinensis</name>
    <name type="common">Chinese liver fluke</name>
    <dbReference type="NCBI Taxonomy" id="79923"/>
    <lineage>
        <taxon>Eukaryota</taxon>
        <taxon>Metazoa</taxon>
        <taxon>Spiralia</taxon>
        <taxon>Lophotrochozoa</taxon>
        <taxon>Platyhelminthes</taxon>
        <taxon>Trematoda</taxon>
        <taxon>Digenea</taxon>
        <taxon>Opisthorchiida</taxon>
        <taxon>Opisthorchiata</taxon>
        <taxon>Opisthorchiidae</taxon>
        <taxon>Clonorchis</taxon>
    </lineage>
</organism>
<evidence type="ECO:0000256" key="2">
    <source>
        <dbReference type="ARBA" id="ARBA00004123"/>
    </source>
</evidence>
<comment type="similarity">
    <text evidence="5">Belongs to the DNA repair metallo-beta-lactamase (DRMBL) family.</text>
</comment>
<evidence type="ECO:0000256" key="7">
    <source>
        <dbReference type="ARBA" id="ARBA00022763"/>
    </source>
</evidence>
<evidence type="ECO:0000313" key="13">
    <source>
        <dbReference type="Proteomes" id="UP000008909"/>
    </source>
</evidence>
<name>G7YNT3_CLOSI</name>
<keyword evidence="7" id="KW-0227">DNA damage</keyword>
<dbReference type="Pfam" id="PF00022">
    <property type="entry name" value="Actin"/>
    <property type="match status" value="1"/>
</dbReference>